<evidence type="ECO:0000256" key="7">
    <source>
        <dbReference type="ARBA" id="ARBA00023136"/>
    </source>
</evidence>
<dbReference type="EMBL" id="CATQJA010002617">
    <property type="protein sequence ID" value="CAJ0573292.1"/>
    <property type="molecule type" value="Genomic_DNA"/>
</dbReference>
<accession>A0AA36CQA2</accession>
<name>A0AA36CQA2_9BILA</name>
<evidence type="ECO:0000256" key="5">
    <source>
        <dbReference type="ARBA" id="ARBA00022729"/>
    </source>
</evidence>
<feature type="non-terminal residue" evidence="10">
    <location>
        <position position="1"/>
    </location>
</feature>
<feature type="domain" description="ZP" evidence="9">
    <location>
        <begin position="405"/>
        <end position="659"/>
    </location>
</feature>
<dbReference type="PANTHER" id="PTHR22907">
    <property type="entry name" value="GH04558P"/>
    <property type="match status" value="1"/>
</dbReference>
<evidence type="ECO:0000313" key="10">
    <source>
        <dbReference type="EMBL" id="CAJ0573292.1"/>
    </source>
</evidence>
<dbReference type="InterPro" id="IPR056953">
    <property type="entry name" value="CUT_N"/>
</dbReference>
<keyword evidence="4" id="KW-0812">Transmembrane</keyword>
<feature type="region of interest" description="Disordered" evidence="8">
    <location>
        <begin position="349"/>
        <end position="395"/>
    </location>
</feature>
<gene>
    <name evidence="10" type="ORF">MSPICULIGERA_LOCUS11654</name>
</gene>
<feature type="region of interest" description="Disordered" evidence="8">
    <location>
        <begin position="120"/>
        <end position="333"/>
    </location>
</feature>
<feature type="compositionally biased region" description="Polar residues" evidence="8">
    <location>
        <begin position="383"/>
        <end position="395"/>
    </location>
</feature>
<dbReference type="SMART" id="SM00241">
    <property type="entry name" value="ZP"/>
    <property type="match status" value="1"/>
</dbReference>
<feature type="compositionally biased region" description="Basic and acidic residues" evidence="8">
    <location>
        <begin position="353"/>
        <end position="365"/>
    </location>
</feature>
<feature type="compositionally biased region" description="Pro residues" evidence="8">
    <location>
        <begin position="15"/>
        <end position="26"/>
    </location>
</feature>
<feature type="compositionally biased region" description="Polar residues" evidence="8">
    <location>
        <begin position="232"/>
        <end position="248"/>
    </location>
</feature>
<dbReference type="InterPro" id="IPR001507">
    <property type="entry name" value="ZP_dom"/>
</dbReference>
<sequence>MPLRSQRASDSWPSNPWPPRAKPGPPSYYTLPENFHIPDYRQKGGVELNRPYPEQPQPPRGLFPGQISDFNAPYPPALRFQNGPIPPPPRGQFNRQPIVPGARPVAIYFPDAADHTTFETTTPATNYNPGPQATKGYEAPTPGGYESNNNPTTTEPRPPSAVPEAGNVYEAPAETTTIPPHTIATPGPPAASPYDYSTPVPPQYSEQPTVATPAPRLDYGQDTVAPYAPQTPGKQQWPTLATPTTSGKYQPKPEQPEAPSSPDYPGPEPYLEPREEVSLYNPKSPGNRHPTLVISKVAREESTTFRRPASQLPRTNFQPPPSAITLPTGAPTRFTIPTRDYAVTPGYPSVGDEFPRNEQDRHEDLIPPPNQGFSESPAPPTTPQSTERPYQTTPQPFQARQAKVMCVPEGVQFSIQTVFPFHGQIFATNRETNPKCLHTFEGDREASVFLPYQECGVRNENDNPLDAQYHLQIAVMFNQQNGSTDIQSFMAQCEQQRVFYNKQKLPKRIEEALEELHLVPSRIEQKAPVPDVEMRILIDNHHDLGDEVSTAELGTHLAIEWRLVPESDAYGFHVRKCVVRDSIDGREVEVVDAKGCSSDLLVLHHPHYDTYHDVATAKLWAFKIPDHSSLTMRCDILICSNVPISGTNVSSCANVPTPPFCPDLITSAPNSISFDQGHSFRKRHLEQDETDIITGSRTISVRSAYCIGEGCAGTPKERYPFCLDPWWAAISTGFTFSAFAISLTANTAVRWIN</sequence>
<evidence type="ECO:0000256" key="6">
    <source>
        <dbReference type="ARBA" id="ARBA00022989"/>
    </source>
</evidence>
<evidence type="ECO:0000256" key="8">
    <source>
        <dbReference type="SAM" id="MobiDB-lite"/>
    </source>
</evidence>
<keyword evidence="11" id="KW-1185">Reference proteome</keyword>
<dbReference type="InterPro" id="IPR057475">
    <property type="entry name" value="CUT_C"/>
</dbReference>
<dbReference type="Pfam" id="PF25301">
    <property type="entry name" value="CUT_C"/>
    <property type="match status" value="1"/>
</dbReference>
<evidence type="ECO:0000256" key="2">
    <source>
        <dbReference type="ARBA" id="ARBA00022460"/>
    </source>
</evidence>
<keyword evidence="6" id="KW-1133">Transmembrane helix</keyword>
<evidence type="ECO:0000259" key="9">
    <source>
        <dbReference type="PROSITE" id="PS51034"/>
    </source>
</evidence>
<feature type="compositionally biased region" description="Polar residues" evidence="8">
    <location>
        <begin position="1"/>
        <end position="14"/>
    </location>
</feature>
<feature type="compositionally biased region" description="Polar residues" evidence="8">
    <location>
        <begin position="120"/>
        <end position="131"/>
    </location>
</feature>
<dbReference type="Proteomes" id="UP001177023">
    <property type="component" value="Unassembled WGS sequence"/>
</dbReference>
<keyword evidence="5" id="KW-0732">Signal</keyword>
<feature type="region of interest" description="Disordered" evidence="8">
    <location>
        <begin position="1"/>
        <end position="97"/>
    </location>
</feature>
<proteinExistence type="predicted"/>
<keyword evidence="7" id="KW-0472">Membrane</keyword>
<keyword evidence="2" id="KW-0193">Cuticle</keyword>
<evidence type="ECO:0000313" key="11">
    <source>
        <dbReference type="Proteomes" id="UP001177023"/>
    </source>
</evidence>
<dbReference type="GO" id="GO:0005886">
    <property type="term" value="C:plasma membrane"/>
    <property type="evidence" value="ECO:0007669"/>
    <property type="project" value="UniProtKB-SubCell"/>
</dbReference>
<evidence type="ECO:0000256" key="1">
    <source>
        <dbReference type="ARBA" id="ARBA00004251"/>
    </source>
</evidence>
<dbReference type="GO" id="GO:0042302">
    <property type="term" value="F:structural constituent of cuticle"/>
    <property type="evidence" value="ECO:0007669"/>
    <property type="project" value="UniProtKB-KW"/>
</dbReference>
<organism evidence="10 11">
    <name type="scientific">Mesorhabditis spiculigera</name>
    <dbReference type="NCBI Taxonomy" id="96644"/>
    <lineage>
        <taxon>Eukaryota</taxon>
        <taxon>Metazoa</taxon>
        <taxon>Ecdysozoa</taxon>
        <taxon>Nematoda</taxon>
        <taxon>Chromadorea</taxon>
        <taxon>Rhabditida</taxon>
        <taxon>Rhabditina</taxon>
        <taxon>Rhabditomorpha</taxon>
        <taxon>Rhabditoidea</taxon>
        <taxon>Rhabditidae</taxon>
        <taxon>Mesorhabditinae</taxon>
        <taxon>Mesorhabditis</taxon>
    </lineage>
</organism>
<dbReference type="PANTHER" id="PTHR22907:SF46">
    <property type="entry name" value="ZP DOMAIN-CONTAINING PROTEIN"/>
    <property type="match status" value="1"/>
</dbReference>
<dbReference type="PRINTS" id="PR01217">
    <property type="entry name" value="PRICHEXTENSN"/>
</dbReference>
<keyword evidence="3" id="KW-1003">Cell membrane</keyword>
<evidence type="ECO:0000256" key="3">
    <source>
        <dbReference type="ARBA" id="ARBA00022475"/>
    </source>
</evidence>
<reference evidence="10" key="1">
    <citation type="submission" date="2023-06" db="EMBL/GenBank/DDBJ databases">
        <authorList>
            <person name="Delattre M."/>
        </authorList>
    </citation>
    <scope>NUCLEOTIDE SEQUENCE</scope>
    <source>
        <strain evidence="10">AF72</strain>
    </source>
</reference>
<dbReference type="InterPro" id="IPR051962">
    <property type="entry name" value="Cuticlin"/>
</dbReference>
<dbReference type="Pfam" id="PF25057">
    <property type="entry name" value="CUT_N"/>
    <property type="match status" value="1"/>
</dbReference>
<comment type="subcellular location">
    <subcellularLocation>
        <location evidence="1">Cell membrane</location>
        <topology evidence="1">Single-pass type I membrane protein</topology>
    </subcellularLocation>
</comment>
<feature type="compositionally biased region" description="Low complexity" evidence="8">
    <location>
        <begin position="170"/>
        <end position="185"/>
    </location>
</feature>
<dbReference type="AlphaFoldDB" id="A0AA36CQA2"/>
<protein>
    <recommendedName>
        <fullName evidence="9">ZP domain-containing protein</fullName>
    </recommendedName>
</protein>
<dbReference type="PROSITE" id="PS51034">
    <property type="entry name" value="ZP_2"/>
    <property type="match status" value="1"/>
</dbReference>
<evidence type="ECO:0000256" key="4">
    <source>
        <dbReference type="ARBA" id="ARBA00022692"/>
    </source>
</evidence>
<comment type="caution">
    <text evidence="10">The sequence shown here is derived from an EMBL/GenBank/DDBJ whole genome shotgun (WGS) entry which is preliminary data.</text>
</comment>